<dbReference type="SUPFAM" id="SSF56219">
    <property type="entry name" value="DNase I-like"/>
    <property type="match status" value="1"/>
</dbReference>
<dbReference type="OrthoDB" id="1016457at2"/>
<proteinExistence type="predicted"/>
<keyword evidence="3" id="KW-0255">Endonuclease</keyword>
<reference evidence="3 4" key="1">
    <citation type="submission" date="2019-06" db="EMBL/GenBank/DDBJ databases">
        <title>Genome sequence of Litorilinea aerophila BAA-2444.</title>
        <authorList>
            <person name="Maclea K.S."/>
            <person name="Maurais E.G."/>
            <person name="Iannazzi L.C."/>
        </authorList>
    </citation>
    <scope>NUCLEOTIDE SEQUENCE [LARGE SCALE GENOMIC DNA]</scope>
    <source>
        <strain evidence="3 4">ATCC BAA-2444</strain>
    </source>
</reference>
<evidence type="ECO:0000313" key="4">
    <source>
        <dbReference type="Proteomes" id="UP000317371"/>
    </source>
</evidence>
<evidence type="ECO:0000313" key="3">
    <source>
        <dbReference type="EMBL" id="TQE96242.1"/>
    </source>
</evidence>
<dbReference type="InterPro" id="IPR005135">
    <property type="entry name" value="Endo/exonuclease/phosphatase"/>
</dbReference>
<evidence type="ECO:0000259" key="2">
    <source>
        <dbReference type="Pfam" id="PF03372"/>
    </source>
</evidence>
<dbReference type="Pfam" id="PF03372">
    <property type="entry name" value="Exo_endo_phos"/>
    <property type="match status" value="1"/>
</dbReference>
<dbReference type="CDD" id="cd04486">
    <property type="entry name" value="YhcR_OBF_like"/>
    <property type="match status" value="1"/>
</dbReference>
<feature type="region of interest" description="Disordered" evidence="1">
    <location>
        <begin position="703"/>
        <end position="726"/>
    </location>
</feature>
<evidence type="ECO:0000256" key="1">
    <source>
        <dbReference type="SAM" id="MobiDB-lite"/>
    </source>
</evidence>
<dbReference type="InterPro" id="IPR047971">
    <property type="entry name" value="ExeM-like"/>
</dbReference>
<sequence length="740" mass="77891">MAADFSWSFTVDNFGTCQDGQATPIHVIQGNGPASPLDGTPGVVIEGVVVGDFQGPSPNLRGFYVQEEDSQADGDPATSEGIFVFDHGLGVDVQVGDLVRVRGTVSEFFDLTELASIDRVDICASGQLAAVSPTPVTLPVGDLADWETLEGMWVVFPQELTVTEHFNLGRFGEVHLSSGGRLFQPTHLVPPGAPALAAQAANDRNRIVLDDASTAQNPDPIPYPAPGLSAANTLRLGDTVTGLSGVLDYRFSLYRVQPVAPVSFTHANPRPPAPEPVGGTLKVASANLLNYFVTIDDGSNNCGPSGGLECRGADSTFEFQRQRAKTVSALAALDADIIGVVEVQNDDGAALADLVAGLNDALGPGTYAYIDTGAIGTDAIKVGLIYRPATVTPVGPFAILDSSVDPTFIDTKNRPVLAQTFQENTSGERFTVAVNHLKSKGSDCNDVGDPDLGDGQGNCNGTRTAAATALVNWLATDPTGSGDPDFLIIGDLNAYAMEDPITAIKAAGFTNLLEAFMGVDAYSYVFNGQSGYLDHALASASLTPRVTGVTEWHINADEPRVLDYNVEFKSPGQVESLYSPEPYRMADHDPLLVGLCLDATPPVLTVTVDPAQLWPPNHQYVTVHASVSANEDASITLVSVVSSDPDDGLGDGDTPNDIVIVDDYTFQLRAERSGGQERRYTITYQAVDACGNQSQASARVIVPPNQGKGKQGAQVGGASGEAGIQEGQDSHSIFLPLIRH</sequence>
<dbReference type="InParanoid" id="A0A540VHS3"/>
<dbReference type="Gene3D" id="3.60.10.10">
    <property type="entry name" value="Endonuclease/exonuclease/phosphatase"/>
    <property type="match status" value="1"/>
</dbReference>
<keyword evidence="3" id="KW-0540">Nuclease</keyword>
<name>A0A540VHS3_9CHLR</name>
<comment type="caution">
    <text evidence="3">The sequence shown here is derived from an EMBL/GenBank/DDBJ whole genome shotgun (WGS) entry which is preliminary data.</text>
</comment>
<organism evidence="3 4">
    <name type="scientific">Litorilinea aerophila</name>
    <dbReference type="NCBI Taxonomy" id="1204385"/>
    <lineage>
        <taxon>Bacteria</taxon>
        <taxon>Bacillati</taxon>
        <taxon>Chloroflexota</taxon>
        <taxon>Caldilineae</taxon>
        <taxon>Caldilineales</taxon>
        <taxon>Caldilineaceae</taxon>
        <taxon>Litorilinea</taxon>
    </lineage>
</organism>
<dbReference type="FunFam" id="3.60.10.10:FF:000072">
    <property type="entry name" value="Extracellular nuclease"/>
    <property type="match status" value="1"/>
</dbReference>
<keyword evidence="3" id="KW-0378">Hydrolase</keyword>
<gene>
    <name evidence="3" type="ORF">FKZ61_08300</name>
</gene>
<dbReference type="InterPro" id="IPR036691">
    <property type="entry name" value="Endo/exonu/phosph_ase_sf"/>
</dbReference>
<accession>A0A540VHS3</accession>
<dbReference type="CDD" id="cd10283">
    <property type="entry name" value="MnuA_DNase1-like"/>
    <property type="match status" value="1"/>
</dbReference>
<keyword evidence="4" id="KW-1185">Reference proteome</keyword>
<protein>
    <submittedName>
        <fullName evidence="3">ExeM/NucH family extracellular endonuclease</fullName>
    </submittedName>
</protein>
<dbReference type="NCBIfam" id="NF033681">
    <property type="entry name" value="ExeM_NucH_DNase"/>
    <property type="match status" value="1"/>
</dbReference>
<dbReference type="Proteomes" id="UP000317371">
    <property type="component" value="Unassembled WGS sequence"/>
</dbReference>
<dbReference type="EMBL" id="VIGC01000009">
    <property type="protein sequence ID" value="TQE96242.1"/>
    <property type="molecule type" value="Genomic_DNA"/>
</dbReference>
<feature type="domain" description="Endonuclease/exonuclease/phosphatase" evidence="2">
    <location>
        <begin position="322"/>
        <end position="550"/>
    </location>
</feature>
<dbReference type="AlphaFoldDB" id="A0A540VHS3"/>
<dbReference type="GO" id="GO:0004519">
    <property type="term" value="F:endonuclease activity"/>
    <property type="evidence" value="ECO:0007669"/>
    <property type="project" value="UniProtKB-KW"/>
</dbReference>
<dbReference type="PANTHER" id="PTHR42834:SF1">
    <property type="entry name" value="ENDONUCLEASE_EXONUCLEASE_PHOSPHATASE FAMILY PROTEIN (AFU_ORTHOLOGUE AFUA_3G09210)"/>
    <property type="match status" value="1"/>
</dbReference>
<dbReference type="PANTHER" id="PTHR42834">
    <property type="entry name" value="ENDONUCLEASE/EXONUCLEASE/PHOSPHATASE FAMILY PROTEIN (AFU_ORTHOLOGUE AFUA_3G09210)"/>
    <property type="match status" value="1"/>
</dbReference>